<dbReference type="AlphaFoldDB" id="A0A0G1X013"/>
<dbReference type="InterPro" id="IPR019533">
    <property type="entry name" value="Peptidase_S26"/>
</dbReference>
<dbReference type="EC" id="3.4.21.89" evidence="3 7"/>
<dbReference type="EMBL" id="LCQW01000007">
    <property type="protein sequence ID" value="KKW24473.1"/>
    <property type="molecule type" value="Genomic_DNA"/>
</dbReference>
<dbReference type="PATRIC" id="fig|1618671.3.peg.370"/>
<feature type="active site" evidence="6">
    <location>
        <position position="70"/>
    </location>
</feature>
<evidence type="ECO:0000256" key="9">
    <source>
        <dbReference type="SAM" id="MobiDB-lite"/>
    </source>
</evidence>
<keyword evidence="7" id="KW-1133">Transmembrane helix</keyword>
<dbReference type="GO" id="GO:0009003">
    <property type="term" value="F:signal peptidase activity"/>
    <property type="evidence" value="ECO:0007669"/>
    <property type="project" value="UniProtKB-EC"/>
</dbReference>
<comment type="caution">
    <text evidence="11">The sequence shown here is derived from an EMBL/GenBank/DDBJ whole genome shotgun (WGS) entry which is preliminary data.</text>
</comment>
<dbReference type="PANTHER" id="PTHR43390:SF1">
    <property type="entry name" value="CHLOROPLAST PROCESSING PEPTIDASE"/>
    <property type="match status" value="1"/>
</dbReference>
<evidence type="ECO:0000313" key="11">
    <source>
        <dbReference type="EMBL" id="KKW24473.1"/>
    </source>
</evidence>
<dbReference type="InterPro" id="IPR019757">
    <property type="entry name" value="Pept_S26A_signal_pept_1_Lys-AS"/>
</dbReference>
<feature type="transmembrane region" description="Helical" evidence="7">
    <location>
        <begin position="42"/>
        <end position="66"/>
    </location>
</feature>
<evidence type="ECO:0000256" key="8">
    <source>
        <dbReference type="RuleBase" id="RU362042"/>
    </source>
</evidence>
<reference evidence="11 12" key="1">
    <citation type="journal article" date="2015" name="Nature">
        <title>rRNA introns, odd ribosomes, and small enigmatic genomes across a large radiation of phyla.</title>
        <authorList>
            <person name="Brown C.T."/>
            <person name="Hug L.A."/>
            <person name="Thomas B.C."/>
            <person name="Sharon I."/>
            <person name="Castelle C.J."/>
            <person name="Singh A."/>
            <person name="Wilkins M.J."/>
            <person name="Williams K.H."/>
            <person name="Banfield J.F."/>
        </authorList>
    </citation>
    <scope>NUCLEOTIDE SEQUENCE [LARGE SCALE GENOMIC DNA]</scope>
</reference>
<keyword evidence="7" id="KW-0472">Membrane</keyword>
<dbReference type="InterPro" id="IPR036286">
    <property type="entry name" value="LexA/Signal_pep-like_sf"/>
</dbReference>
<organism evidence="11 12">
    <name type="scientific">Candidatus Kaiserbacteria bacterium GW2011_GWA2_52_12</name>
    <dbReference type="NCBI Taxonomy" id="1618671"/>
    <lineage>
        <taxon>Bacteria</taxon>
        <taxon>Candidatus Kaiseribacteriota</taxon>
    </lineage>
</organism>
<feature type="active site" evidence="6">
    <location>
        <position position="113"/>
    </location>
</feature>
<dbReference type="InterPro" id="IPR000223">
    <property type="entry name" value="Pept_S26A_signal_pept_1"/>
</dbReference>
<dbReference type="InterPro" id="IPR019756">
    <property type="entry name" value="Pept_S26A_signal_pept_1_Ser-AS"/>
</dbReference>
<name>A0A0G1X013_9BACT</name>
<dbReference type="CDD" id="cd06530">
    <property type="entry name" value="S26_SPase_I"/>
    <property type="match status" value="1"/>
</dbReference>
<proteinExistence type="inferred from homology"/>
<dbReference type="InterPro" id="IPR019758">
    <property type="entry name" value="Pept_S26A_signal_pept_1_CS"/>
</dbReference>
<dbReference type="PROSITE" id="PS00761">
    <property type="entry name" value="SPASE_I_3"/>
    <property type="match status" value="1"/>
</dbReference>
<feature type="domain" description="Peptidase S26" evidence="10">
    <location>
        <begin position="42"/>
        <end position="200"/>
    </location>
</feature>
<dbReference type="PROSITE" id="PS00501">
    <property type="entry name" value="SPASE_I_1"/>
    <property type="match status" value="1"/>
</dbReference>
<dbReference type="PANTHER" id="PTHR43390">
    <property type="entry name" value="SIGNAL PEPTIDASE I"/>
    <property type="match status" value="1"/>
</dbReference>
<evidence type="ECO:0000259" key="10">
    <source>
        <dbReference type="Pfam" id="PF10502"/>
    </source>
</evidence>
<protein>
    <recommendedName>
        <fullName evidence="3 7">Signal peptidase I</fullName>
        <ecNumber evidence="3 7">3.4.21.89</ecNumber>
    </recommendedName>
</protein>
<keyword evidence="5 7" id="KW-0378">Hydrolase</keyword>
<feature type="region of interest" description="Disordered" evidence="9">
    <location>
        <begin position="1"/>
        <end position="32"/>
    </location>
</feature>
<dbReference type="Gene3D" id="2.10.109.10">
    <property type="entry name" value="Umud Fragment, subunit A"/>
    <property type="match status" value="1"/>
</dbReference>
<comment type="similarity">
    <text evidence="2 8">Belongs to the peptidase S26 family.</text>
</comment>
<gene>
    <name evidence="11" type="ORF">UY67_C0007G0041</name>
</gene>
<evidence type="ECO:0000256" key="3">
    <source>
        <dbReference type="ARBA" id="ARBA00013208"/>
    </source>
</evidence>
<comment type="catalytic activity">
    <reaction evidence="1 7">
        <text>Cleavage of hydrophobic, N-terminal signal or leader sequences from secreted and periplasmic proteins.</text>
        <dbReference type="EC" id="3.4.21.89"/>
    </reaction>
</comment>
<dbReference type="Pfam" id="PF10502">
    <property type="entry name" value="Peptidase_S26"/>
    <property type="match status" value="1"/>
</dbReference>
<evidence type="ECO:0000256" key="1">
    <source>
        <dbReference type="ARBA" id="ARBA00000677"/>
    </source>
</evidence>
<keyword evidence="4 7" id="KW-0645">Protease</keyword>
<evidence type="ECO:0000256" key="4">
    <source>
        <dbReference type="ARBA" id="ARBA00022670"/>
    </source>
</evidence>
<dbReference type="PROSITE" id="PS00760">
    <property type="entry name" value="SPASE_I_2"/>
    <property type="match status" value="1"/>
</dbReference>
<dbReference type="GO" id="GO:0016020">
    <property type="term" value="C:membrane"/>
    <property type="evidence" value="ECO:0007669"/>
    <property type="project" value="UniProtKB-SubCell"/>
</dbReference>
<dbReference type="NCBIfam" id="TIGR02227">
    <property type="entry name" value="sigpep_I_bact"/>
    <property type="match status" value="1"/>
</dbReference>
<dbReference type="GO" id="GO:0006465">
    <property type="term" value="P:signal peptide processing"/>
    <property type="evidence" value="ECO:0007669"/>
    <property type="project" value="InterPro"/>
</dbReference>
<dbReference type="STRING" id="1618671.UY67_C0007G0041"/>
<keyword evidence="7" id="KW-0812">Transmembrane</keyword>
<dbReference type="GO" id="GO:0004252">
    <property type="term" value="F:serine-type endopeptidase activity"/>
    <property type="evidence" value="ECO:0007669"/>
    <property type="project" value="InterPro"/>
</dbReference>
<dbReference type="Proteomes" id="UP000034273">
    <property type="component" value="Unassembled WGS sequence"/>
</dbReference>
<comment type="subcellular location">
    <subcellularLocation>
        <location evidence="8">Membrane</location>
        <topology evidence="8">Single-pass type II membrane protein</topology>
    </subcellularLocation>
</comment>
<accession>A0A0G1X013</accession>
<evidence type="ECO:0000256" key="2">
    <source>
        <dbReference type="ARBA" id="ARBA00009370"/>
    </source>
</evidence>
<evidence type="ECO:0000256" key="5">
    <source>
        <dbReference type="ARBA" id="ARBA00022801"/>
    </source>
</evidence>
<evidence type="ECO:0000256" key="7">
    <source>
        <dbReference type="RuleBase" id="RU003993"/>
    </source>
</evidence>
<evidence type="ECO:0000256" key="6">
    <source>
        <dbReference type="PIRSR" id="PIRSR600223-1"/>
    </source>
</evidence>
<dbReference type="PRINTS" id="PR00727">
    <property type="entry name" value="LEADERPTASE"/>
</dbReference>
<evidence type="ECO:0000313" key="12">
    <source>
        <dbReference type="Proteomes" id="UP000034273"/>
    </source>
</evidence>
<dbReference type="SUPFAM" id="SSF51306">
    <property type="entry name" value="LexA/Signal peptidase"/>
    <property type="match status" value="1"/>
</dbReference>
<sequence>MHVRDDMRASNGASMPDPVIQIDSSRETPKTSGTPLFKQNSFFAYTIIALGLAIFIRFFVAAPYVVSGASMEPTFDNWHYLIIDRVSYRFEEPQRGDVIVFDLPQNESRALIKRVIGLPGDMVVIEGNAVIITSVQNPNGFTLKEPYLDPANLGGASTIRVTLGADEFFVLGDNRRVSADSRLWGILPRKDIVGRVFLRLYPLSEIGVLPGEARYGN</sequence>